<gene>
    <name evidence="2" type="ORF">PACLA_8A078123</name>
</gene>
<accession>A0A6S7HSN5</accession>
<feature type="region of interest" description="Disordered" evidence="1">
    <location>
        <begin position="1"/>
        <end position="25"/>
    </location>
</feature>
<feature type="region of interest" description="Disordered" evidence="1">
    <location>
        <begin position="95"/>
        <end position="120"/>
    </location>
</feature>
<keyword evidence="3" id="KW-1185">Reference proteome</keyword>
<feature type="compositionally biased region" description="Basic and acidic residues" evidence="1">
    <location>
        <begin position="140"/>
        <end position="153"/>
    </location>
</feature>
<organism evidence="2 3">
    <name type="scientific">Paramuricea clavata</name>
    <name type="common">Red gorgonian</name>
    <name type="synonym">Violescent sea-whip</name>
    <dbReference type="NCBI Taxonomy" id="317549"/>
    <lineage>
        <taxon>Eukaryota</taxon>
        <taxon>Metazoa</taxon>
        <taxon>Cnidaria</taxon>
        <taxon>Anthozoa</taxon>
        <taxon>Octocorallia</taxon>
        <taxon>Malacalcyonacea</taxon>
        <taxon>Plexauridae</taxon>
        <taxon>Paramuricea</taxon>
    </lineage>
</organism>
<name>A0A6S7HSN5_PARCT</name>
<protein>
    <submittedName>
        <fullName evidence="2">Uncharacterized protein</fullName>
    </submittedName>
</protein>
<proteinExistence type="predicted"/>
<evidence type="ECO:0000313" key="2">
    <source>
        <dbReference type="EMBL" id="CAB4007387.1"/>
    </source>
</evidence>
<feature type="region of interest" description="Disordered" evidence="1">
    <location>
        <begin position="140"/>
        <end position="163"/>
    </location>
</feature>
<dbReference type="EMBL" id="CACRXK020005784">
    <property type="protein sequence ID" value="CAB4007387.1"/>
    <property type="molecule type" value="Genomic_DNA"/>
</dbReference>
<dbReference type="Proteomes" id="UP001152795">
    <property type="component" value="Unassembled WGS sequence"/>
</dbReference>
<dbReference type="AlphaFoldDB" id="A0A6S7HSN5"/>
<sequence length="163" mass="18349">MQKPPVSMKRIKTTPTEKGVSDYRINADDGPVSRDLLSRLDITRNKLTFKGTEIAYIDTSGIYRFSTNKRYKKFVSEFNTKFNIAVGEHITKARSVVEEETGGESSGETAEDILEDAREELHQETITASETLAEQAERLEREGKITTHERREFVGVTAPKGPP</sequence>
<comment type="caution">
    <text evidence="2">The sequence shown here is derived from an EMBL/GenBank/DDBJ whole genome shotgun (WGS) entry which is preliminary data.</text>
</comment>
<reference evidence="2" key="1">
    <citation type="submission" date="2020-04" db="EMBL/GenBank/DDBJ databases">
        <authorList>
            <person name="Alioto T."/>
            <person name="Alioto T."/>
            <person name="Gomez Garrido J."/>
        </authorList>
    </citation>
    <scope>NUCLEOTIDE SEQUENCE</scope>
    <source>
        <strain evidence="2">A484AB</strain>
    </source>
</reference>
<evidence type="ECO:0000256" key="1">
    <source>
        <dbReference type="SAM" id="MobiDB-lite"/>
    </source>
</evidence>
<evidence type="ECO:0000313" key="3">
    <source>
        <dbReference type="Proteomes" id="UP001152795"/>
    </source>
</evidence>